<accession>A0A4Y9LZ90</accession>
<reference evidence="2 3" key="1">
    <citation type="submission" date="2019-03" db="EMBL/GenBank/DDBJ databases">
        <title>Bradyrhizobium diversity isolated from nodules of Chamaecrista fasciculata.</title>
        <authorList>
            <person name="Klepa M.S."/>
            <person name="Urquiaga M.O."/>
            <person name="Hungria M."/>
            <person name="Delamuta J.R."/>
        </authorList>
    </citation>
    <scope>NUCLEOTIDE SEQUENCE [LARGE SCALE GENOMIC DNA]</scope>
    <source>
        <strain evidence="2 3">CNPSo 3448</strain>
    </source>
</reference>
<dbReference type="Proteomes" id="UP000297966">
    <property type="component" value="Unassembled WGS sequence"/>
</dbReference>
<dbReference type="AlphaFoldDB" id="A0A4Y9LZ90"/>
<evidence type="ECO:0000313" key="3">
    <source>
        <dbReference type="Proteomes" id="UP000297966"/>
    </source>
</evidence>
<keyword evidence="3" id="KW-1185">Reference proteome</keyword>
<feature type="domain" description="T6SS Transcription factor RovC-like DNA binding" evidence="1">
    <location>
        <begin position="12"/>
        <end position="84"/>
    </location>
</feature>
<sequence length="90" mass="10310">MPAEPKVAELAPSVDELTPYDREHAVAYMRLLDADADKADWREIARIVLGLDPTVEPDRARRTFESHLTRAKWLAGHGYRDLLRSGWPKK</sequence>
<dbReference type="EMBL" id="SPQT01000005">
    <property type="protein sequence ID" value="TFV48242.1"/>
    <property type="molecule type" value="Genomic_DNA"/>
</dbReference>
<gene>
    <name evidence="2" type="ORF">E4K65_12495</name>
</gene>
<proteinExistence type="predicted"/>
<name>A0A4Y9LZ90_9BRAD</name>
<evidence type="ECO:0000313" key="2">
    <source>
        <dbReference type="EMBL" id="TFV48242.1"/>
    </source>
</evidence>
<organism evidence="2 3">
    <name type="scientific">Bradyrhizobium niftali</name>
    <dbReference type="NCBI Taxonomy" id="2560055"/>
    <lineage>
        <taxon>Bacteria</taxon>
        <taxon>Pseudomonadati</taxon>
        <taxon>Pseudomonadota</taxon>
        <taxon>Alphaproteobacteria</taxon>
        <taxon>Hyphomicrobiales</taxon>
        <taxon>Nitrobacteraceae</taxon>
        <taxon>Bradyrhizobium</taxon>
    </lineage>
</organism>
<dbReference type="InterPro" id="IPR018754">
    <property type="entry name" value="RovC-like_DNA-bd"/>
</dbReference>
<dbReference type="OrthoDB" id="9811330at2"/>
<evidence type="ECO:0000259" key="1">
    <source>
        <dbReference type="Pfam" id="PF10074"/>
    </source>
</evidence>
<dbReference type="Pfam" id="PF10074">
    <property type="entry name" value="RovC_DNA-bd"/>
    <property type="match status" value="1"/>
</dbReference>
<dbReference type="RefSeq" id="WP_135174414.1">
    <property type="nucleotide sequence ID" value="NZ_SPQT01000005.1"/>
</dbReference>
<comment type="caution">
    <text evidence="2">The sequence shown here is derived from an EMBL/GenBank/DDBJ whole genome shotgun (WGS) entry which is preliminary data.</text>
</comment>
<protein>
    <submittedName>
        <fullName evidence="2">DUF2285 domain-containing protein</fullName>
    </submittedName>
</protein>